<proteinExistence type="predicted"/>
<reference evidence="1 2" key="1">
    <citation type="submission" date="2013-07" db="EMBL/GenBank/DDBJ databases">
        <authorList>
            <consortium name="DOE Joint Genome Institute"/>
            <person name="Reeve W."/>
            <person name="Huntemann M."/>
            <person name="Han J."/>
            <person name="Chen A."/>
            <person name="Kyrpides N."/>
            <person name="Mavromatis K."/>
            <person name="Markowitz V."/>
            <person name="Palaniappan K."/>
            <person name="Ivanova N."/>
            <person name="Schaumberg A."/>
            <person name="Pati A."/>
            <person name="Liolios K."/>
            <person name="Nordberg H.P."/>
            <person name="Cantor M.N."/>
            <person name="Hua S.X."/>
            <person name="Woyke T."/>
        </authorList>
    </citation>
    <scope>NUCLEOTIDE SEQUENCE [LARGE SCALE GENOMIC DNA]</scope>
    <source>
        <strain evidence="1 2">DSM 43889</strain>
    </source>
</reference>
<dbReference type="EMBL" id="AUBJ02000001">
    <property type="protein sequence ID" value="MCP2331277.1"/>
    <property type="molecule type" value="Genomic_DNA"/>
</dbReference>
<keyword evidence="2" id="KW-1185">Reference proteome</keyword>
<name>A0ABT1JFK3_ACTCY</name>
<organism evidence="1 2">
    <name type="scientific">Actinoalloteichus caeruleus DSM 43889</name>
    <dbReference type="NCBI Taxonomy" id="1120930"/>
    <lineage>
        <taxon>Bacteria</taxon>
        <taxon>Bacillati</taxon>
        <taxon>Actinomycetota</taxon>
        <taxon>Actinomycetes</taxon>
        <taxon>Pseudonocardiales</taxon>
        <taxon>Pseudonocardiaceae</taxon>
        <taxon>Actinoalloteichus</taxon>
        <taxon>Actinoalloteichus cyanogriseus</taxon>
    </lineage>
</organism>
<dbReference type="Proteomes" id="UP000791080">
    <property type="component" value="Unassembled WGS sequence"/>
</dbReference>
<evidence type="ECO:0000313" key="1">
    <source>
        <dbReference type="EMBL" id="MCP2331277.1"/>
    </source>
</evidence>
<sequence length="113" mass="11796">MPGTVRVVTATAALWVRTDHGLVRADAFTHVRVAGGKLVVANGVPVGVEGTFRGMGKVSTDLYALCEVGEDDVEDIAERFVRFLARHQAAGRAGVISADGDGAFHLDGFDTAG</sequence>
<evidence type="ECO:0008006" key="3">
    <source>
        <dbReference type="Google" id="ProtNLM"/>
    </source>
</evidence>
<comment type="caution">
    <text evidence="1">The sequence shown here is derived from an EMBL/GenBank/DDBJ whole genome shotgun (WGS) entry which is preliminary data.</text>
</comment>
<reference evidence="1 2" key="2">
    <citation type="submission" date="2022-06" db="EMBL/GenBank/DDBJ databases">
        <title>Genomic Encyclopedia of Type Strains, Phase I: the one thousand microbial genomes (KMG-I) project.</title>
        <authorList>
            <person name="Kyrpides N."/>
        </authorList>
    </citation>
    <scope>NUCLEOTIDE SEQUENCE [LARGE SCALE GENOMIC DNA]</scope>
    <source>
        <strain evidence="1 2">DSM 43889</strain>
    </source>
</reference>
<protein>
    <recommendedName>
        <fullName evidence="3">DUF306 domain-containing protein</fullName>
    </recommendedName>
</protein>
<accession>A0ABT1JFK3</accession>
<gene>
    <name evidence="1" type="ORF">G443_001547</name>
</gene>
<evidence type="ECO:0000313" key="2">
    <source>
        <dbReference type="Proteomes" id="UP000791080"/>
    </source>
</evidence>